<feature type="coiled-coil region" evidence="5">
    <location>
        <begin position="637"/>
        <end position="742"/>
    </location>
</feature>
<reference evidence="10" key="1">
    <citation type="submission" date="2013-01" db="EMBL/GenBank/DDBJ databases">
        <title>Draft Genome Sequence of a Mulberry Tree, Morus notabilis C.K. Schneid.</title>
        <authorList>
            <person name="He N."/>
            <person name="Zhao S."/>
        </authorList>
    </citation>
    <scope>NUCLEOTIDE SEQUENCE</scope>
</reference>
<dbReference type="GO" id="GO:0080115">
    <property type="term" value="F:myosin XI tail binding"/>
    <property type="evidence" value="ECO:0007669"/>
    <property type="project" value="UniProtKB-ARBA"/>
</dbReference>
<keyword evidence="5" id="KW-0175">Coiled coil</keyword>
<keyword evidence="4 7" id="KW-0472">Membrane</keyword>
<evidence type="ECO:0000259" key="8">
    <source>
        <dbReference type="PROSITE" id="PS51775"/>
    </source>
</evidence>
<feature type="domain" description="GTD-binding" evidence="8">
    <location>
        <begin position="635"/>
        <end position="733"/>
    </location>
</feature>
<dbReference type="InterPro" id="IPR039306">
    <property type="entry name" value="MYOB"/>
</dbReference>
<comment type="subcellular location">
    <subcellularLocation>
        <location evidence="1">Membrane</location>
        <topology evidence="1">Single-pass membrane protein</topology>
    </subcellularLocation>
</comment>
<evidence type="ECO:0000313" key="10">
    <source>
        <dbReference type="Proteomes" id="UP000030645"/>
    </source>
</evidence>
<accession>W9RSD9</accession>
<gene>
    <name evidence="9" type="ORF">L484_011987</name>
</gene>
<evidence type="ECO:0000256" key="3">
    <source>
        <dbReference type="ARBA" id="ARBA00022989"/>
    </source>
</evidence>
<evidence type="ECO:0000256" key="5">
    <source>
        <dbReference type="SAM" id="Coils"/>
    </source>
</evidence>
<dbReference type="GO" id="GO:0016020">
    <property type="term" value="C:membrane"/>
    <property type="evidence" value="ECO:0007669"/>
    <property type="project" value="UniProtKB-SubCell"/>
</dbReference>
<evidence type="ECO:0000313" key="9">
    <source>
        <dbReference type="EMBL" id="EXB90893.1"/>
    </source>
</evidence>
<dbReference type="PANTHER" id="PTHR31448">
    <property type="entry name" value="MYOSIN-BINDING PROTEIN 2"/>
    <property type="match status" value="1"/>
</dbReference>
<dbReference type="InterPro" id="IPR007656">
    <property type="entry name" value="GTD-bd"/>
</dbReference>
<feature type="transmembrane region" description="Helical" evidence="7">
    <location>
        <begin position="20"/>
        <end position="45"/>
    </location>
</feature>
<organism evidence="9 10">
    <name type="scientific">Morus notabilis</name>
    <dbReference type="NCBI Taxonomy" id="981085"/>
    <lineage>
        <taxon>Eukaryota</taxon>
        <taxon>Viridiplantae</taxon>
        <taxon>Streptophyta</taxon>
        <taxon>Embryophyta</taxon>
        <taxon>Tracheophyta</taxon>
        <taxon>Spermatophyta</taxon>
        <taxon>Magnoliopsida</taxon>
        <taxon>eudicotyledons</taxon>
        <taxon>Gunneridae</taxon>
        <taxon>Pentapetalae</taxon>
        <taxon>rosids</taxon>
        <taxon>fabids</taxon>
        <taxon>Rosales</taxon>
        <taxon>Moraceae</taxon>
        <taxon>Moreae</taxon>
        <taxon>Morus</taxon>
    </lineage>
</organism>
<feature type="compositionally biased region" description="Basic and acidic residues" evidence="6">
    <location>
        <begin position="253"/>
        <end position="262"/>
    </location>
</feature>
<dbReference type="PANTHER" id="PTHR31448:SF3">
    <property type="entry name" value="MYOSIN-BINDING PROTEIN 2"/>
    <property type="match status" value="1"/>
</dbReference>
<dbReference type="Pfam" id="PF04576">
    <property type="entry name" value="Zein-binding"/>
    <property type="match status" value="1"/>
</dbReference>
<dbReference type="eggNOG" id="ENOG502QPIG">
    <property type="taxonomic scope" value="Eukaryota"/>
</dbReference>
<evidence type="ECO:0000256" key="6">
    <source>
        <dbReference type="SAM" id="MobiDB-lite"/>
    </source>
</evidence>
<keyword evidence="10" id="KW-1185">Reference proteome</keyword>
<evidence type="ECO:0000256" key="4">
    <source>
        <dbReference type="ARBA" id="ARBA00023136"/>
    </source>
</evidence>
<evidence type="ECO:0000256" key="1">
    <source>
        <dbReference type="ARBA" id="ARBA00004167"/>
    </source>
</evidence>
<dbReference type="Proteomes" id="UP000030645">
    <property type="component" value="Unassembled WGS sequence"/>
</dbReference>
<keyword evidence="3 7" id="KW-1133">Transmembrane helix</keyword>
<evidence type="ECO:0000256" key="7">
    <source>
        <dbReference type="SAM" id="Phobius"/>
    </source>
</evidence>
<dbReference type="OrthoDB" id="1888939at2759"/>
<dbReference type="AlphaFoldDB" id="W9RSD9"/>
<protein>
    <recommendedName>
        <fullName evidence="8">GTD-binding domain-containing protein</fullName>
    </recommendedName>
</protein>
<proteinExistence type="predicted"/>
<feature type="compositionally biased region" description="Acidic residues" evidence="6">
    <location>
        <begin position="278"/>
        <end position="297"/>
    </location>
</feature>
<dbReference type="PROSITE" id="PS51775">
    <property type="entry name" value="GTD_BINDING"/>
    <property type="match status" value="1"/>
</dbReference>
<feature type="compositionally biased region" description="Basic and acidic residues" evidence="6">
    <location>
        <begin position="228"/>
        <end position="241"/>
    </location>
</feature>
<dbReference type="KEGG" id="mnt:21395221"/>
<feature type="region of interest" description="Disordered" evidence="6">
    <location>
        <begin position="228"/>
        <end position="314"/>
    </location>
</feature>
<dbReference type="STRING" id="981085.W9RSD9"/>
<keyword evidence="2 7" id="KW-0812">Transmembrane</keyword>
<evidence type="ECO:0000256" key="2">
    <source>
        <dbReference type="ARBA" id="ARBA00022692"/>
    </source>
</evidence>
<dbReference type="EMBL" id="KE345040">
    <property type="protein sequence ID" value="EXB90893.1"/>
    <property type="molecule type" value="Genomic_DNA"/>
</dbReference>
<sequence length="1011" mass="115003">MAANKFATMLHRNTNKITLILVYAVLEWILIALLLLNSLFSFLIIKFADYFGLKRPCLWCSRLDHIFEPQKSNNSHRDLICEAHATEISKLGYCLNHRKLAESRDMCEDCSSSSSDTDCHEWSKKFAFFPWMKQIGMTKDGGDGNDNDKVVETNEIGEEENLKKCSCCGVDLSTRFYPPCILINPSWGVLDYAQKKDFIEAEQEEGNIDAQTYEGDHSDHSRSDFVVDHHEDEQRSEENRGIEMVFGVDEGSEERREEEVKENGSFSQTNFLCREIAADEDEESEESESEEEEEEEEGKSIEEENLEVSMGDQPCEQSKVEENIGKDTSSDAPVHHHLEFFIGQEDCNLIPIELVESATTENRNRRKYKVEDERSSSNQDVILDFDMNVKAQAEQVTETWHSSGEMLELISSKESVEETKLEEAVESKDLSECKRSSFAFHADEIDSETRQLQQLAAIRATQTVSDDEDGHNDDGQAVARGESDLDVHQESEDDIHMQSEGIDGEISIGTEIPDQEPIDEIETQEIQHIQQEQDPSTSSVNLPIDDNHDFERAEEEVEFKASIGDINPTEVNNHSAFCLELSDIEGDKVPDTLSSIDSLHELHKKLLLLERRESGAEDSLDGSVMSDIEGGDGIPAVEKLKSVLKAERKALNALYAELEEERSASAVAASQTMAMINRLQEEKAAMQMEALQYQRMMEEQSEYDQEALQLLNELMIKREREKQELEKELEIYRKRVQEYEAKERVMVRRMKDCSIISRTPSVSCSNGEDSDGLSIDLNNEAKEEDSPDGHEEVGNQNTPADAVLYLEESLASFEEERLSILDQLRMLEEKLFTLSDGEDQHFEDIKSIDHLYKENGNGYHEDLDVISGGEVNGVVTNGHYKEMNGKHPHHQERRIMGAKAKRLLPFFDAAEAEAEDGVLNGNGEGFNYVSTKNFSVIEFEHDSKRLAVEEEVDHVYERLQALEADREFLKHCISSLRKGDKGLYLLQEILQHLRDLRSVEHRVRNVGDVSL</sequence>
<name>W9RSD9_9ROSA</name>